<evidence type="ECO:0000313" key="5">
    <source>
        <dbReference type="EMBL" id="GEM45497.1"/>
    </source>
</evidence>
<evidence type="ECO:0000259" key="4">
    <source>
        <dbReference type="PROSITE" id="PS50995"/>
    </source>
</evidence>
<dbReference type="OrthoDB" id="1120589at2"/>
<evidence type="ECO:0000256" key="3">
    <source>
        <dbReference type="ARBA" id="ARBA00023163"/>
    </source>
</evidence>
<sequence>MEARDAISLISRIRGKVNQFIVSEMAEAGMEGLGTSHGDILYALFRSTRLTMAEVAQRIGKDKSTVTSLVDKLARLGYLVRERDTGDSRVVYLELTQKGKDLEPVFEEISRDVLERFYLNISDQERENLLGILKKIHSNF</sequence>
<dbReference type="GO" id="GO:0003700">
    <property type="term" value="F:DNA-binding transcription factor activity"/>
    <property type="evidence" value="ECO:0007669"/>
    <property type="project" value="InterPro"/>
</dbReference>
<dbReference type="InterPro" id="IPR036388">
    <property type="entry name" value="WH-like_DNA-bd_sf"/>
</dbReference>
<dbReference type="InterPro" id="IPR036390">
    <property type="entry name" value="WH_DNA-bd_sf"/>
</dbReference>
<name>A0A511MZB6_DEIC1</name>
<evidence type="ECO:0000256" key="1">
    <source>
        <dbReference type="ARBA" id="ARBA00023015"/>
    </source>
</evidence>
<dbReference type="Pfam" id="PF12802">
    <property type="entry name" value="MarR_2"/>
    <property type="match status" value="1"/>
</dbReference>
<dbReference type="EMBL" id="BJXB01000004">
    <property type="protein sequence ID" value="GEM45497.1"/>
    <property type="molecule type" value="Genomic_DNA"/>
</dbReference>
<protein>
    <submittedName>
        <fullName evidence="5">MarR family transcriptional regulator</fullName>
    </submittedName>
</protein>
<dbReference type="PANTHER" id="PTHR42756">
    <property type="entry name" value="TRANSCRIPTIONAL REGULATOR, MARR"/>
    <property type="match status" value="1"/>
</dbReference>
<dbReference type="Gene3D" id="1.10.10.10">
    <property type="entry name" value="Winged helix-like DNA-binding domain superfamily/Winged helix DNA-binding domain"/>
    <property type="match status" value="1"/>
</dbReference>
<dbReference type="Proteomes" id="UP000321306">
    <property type="component" value="Unassembled WGS sequence"/>
</dbReference>
<dbReference type="GO" id="GO:0003677">
    <property type="term" value="F:DNA binding"/>
    <property type="evidence" value="ECO:0007669"/>
    <property type="project" value="UniProtKB-KW"/>
</dbReference>
<evidence type="ECO:0000256" key="2">
    <source>
        <dbReference type="ARBA" id="ARBA00023125"/>
    </source>
</evidence>
<reference evidence="5 6" key="1">
    <citation type="submission" date="2019-07" db="EMBL/GenBank/DDBJ databases">
        <title>Whole genome shotgun sequence of Deinococcus cellulosilyticus NBRC 106333.</title>
        <authorList>
            <person name="Hosoyama A."/>
            <person name="Uohara A."/>
            <person name="Ohji S."/>
            <person name="Ichikawa N."/>
        </authorList>
    </citation>
    <scope>NUCLEOTIDE SEQUENCE [LARGE SCALE GENOMIC DNA]</scope>
    <source>
        <strain evidence="5 6">NBRC 106333</strain>
    </source>
</reference>
<dbReference type="PRINTS" id="PR00598">
    <property type="entry name" value="HTHMARR"/>
</dbReference>
<keyword evidence="6" id="KW-1185">Reference proteome</keyword>
<dbReference type="SUPFAM" id="SSF46785">
    <property type="entry name" value="Winged helix' DNA-binding domain"/>
    <property type="match status" value="1"/>
</dbReference>
<comment type="caution">
    <text evidence="5">The sequence shown here is derived from an EMBL/GenBank/DDBJ whole genome shotgun (WGS) entry which is preliminary data.</text>
</comment>
<dbReference type="PANTHER" id="PTHR42756:SF1">
    <property type="entry name" value="TRANSCRIPTIONAL REPRESSOR OF EMRAB OPERON"/>
    <property type="match status" value="1"/>
</dbReference>
<dbReference type="InterPro" id="IPR000835">
    <property type="entry name" value="HTH_MarR-typ"/>
</dbReference>
<feature type="domain" description="HTH marR-type" evidence="4">
    <location>
        <begin position="3"/>
        <end position="138"/>
    </location>
</feature>
<dbReference type="SMART" id="SM00347">
    <property type="entry name" value="HTH_MARR"/>
    <property type="match status" value="1"/>
</dbReference>
<organism evidence="5 6">
    <name type="scientific">Deinococcus cellulosilyticus (strain DSM 18568 / NBRC 106333 / KACC 11606 / 5516J-15)</name>
    <dbReference type="NCBI Taxonomy" id="1223518"/>
    <lineage>
        <taxon>Bacteria</taxon>
        <taxon>Thermotogati</taxon>
        <taxon>Deinococcota</taxon>
        <taxon>Deinococci</taxon>
        <taxon>Deinococcales</taxon>
        <taxon>Deinococcaceae</taxon>
        <taxon>Deinococcus</taxon>
    </lineage>
</organism>
<gene>
    <name evidence="5" type="ORF">DC3_11320</name>
</gene>
<dbReference type="AlphaFoldDB" id="A0A511MZB6"/>
<keyword evidence="3" id="KW-0804">Transcription</keyword>
<evidence type="ECO:0000313" key="6">
    <source>
        <dbReference type="Proteomes" id="UP000321306"/>
    </source>
</evidence>
<keyword evidence="2" id="KW-0238">DNA-binding</keyword>
<dbReference type="RefSeq" id="WP_146882955.1">
    <property type="nucleotide sequence ID" value="NZ_BJXB01000004.1"/>
</dbReference>
<keyword evidence="1" id="KW-0805">Transcription regulation</keyword>
<accession>A0A511MZB6</accession>
<proteinExistence type="predicted"/>
<dbReference type="PROSITE" id="PS50995">
    <property type="entry name" value="HTH_MARR_2"/>
    <property type="match status" value="1"/>
</dbReference>